<keyword evidence="1" id="KW-0378">Hydrolase</keyword>
<dbReference type="NCBIfam" id="TIGR03590">
    <property type="entry name" value="PseG"/>
    <property type="match status" value="1"/>
</dbReference>
<dbReference type="EC" id="3.6.1.57" evidence="1"/>
<gene>
    <name evidence="1" type="primary">pseG</name>
    <name evidence="1" type="ORF">LZZ85_17370</name>
</gene>
<dbReference type="InterPro" id="IPR020023">
    <property type="entry name" value="PseG"/>
</dbReference>
<dbReference type="GO" id="GO:0016787">
    <property type="term" value="F:hydrolase activity"/>
    <property type="evidence" value="ECO:0007669"/>
    <property type="project" value="UniProtKB-KW"/>
</dbReference>
<protein>
    <submittedName>
        <fullName evidence="1">UDP-2,4-diacetamido-2,4, 6-trideoxy-beta-L-altropyranose hydrolase</fullName>
        <ecNumber evidence="1">3.6.1.57</ecNumber>
    </submittedName>
</protein>
<evidence type="ECO:0000313" key="1">
    <source>
        <dbReference type="EMBL" id="MCG2616070.1"/>
    </source>
</evidence>
<accession>A0ABS9KUS5</accession>
<dbReference type="RefSeq" id="WP_237874608.1">
    <property type="nucleotide sequence ID" value="NZ_JAKLTR010000011.1"/>
</dbReference>
<comment type="caution">
    <text evidence="1">The sequence shown here is derived from an EMBL/GenBank/DDBJ whole genome shotgun (WGS) entry which is preliminary data.</text>
</comment>
<dbReference type="Proteomes" id="UP001165367">
    <property type="component" value="Unassembled WGS sequence"/>
</dbReference>
<reference evidence="1" key="1">
    <citation type="submission" date="2022-01" db="EMBL/GenBank/DDBJ databases">
        <authorList>
            <person name="Jo J.-H."/>
            <person name="Im W.-T."/>
        </authorList>
    </citation>
    <scope>NUCLEOTIDE SEQUENCE</scope>
    <source>
        <strain evidence="1">NA20</strain>
    </source>
</reference>
<dbReference type="Gene3D" id="3.40.50.11190">
    <property type="match status" value="1"/>
</dbReference>
<sequence length="346" mass="39074">MHKQSDKGRVIFRTVGSNKIGLGHIVRSMAVADLVKYDFKPVFWLNRPDDIIINMITPFYDVRVFDFANNRQEIEEIPSELTPDDILVLDGYQFDSEYQQALKREVKKMVCIDDLAHTHFWADIVINHGHSERVKRYETEAYTRLLTGADYVILREPFMRAAREVRAEIEVIDTIFICMGGADPFNATNKVLCSSIKVDFIKRIIVVTGSAYSFGDEMQQIIERSKTDKEIIIRKSISADEMVSLIHDAQIAVCPASSVSLEVISVKCGLMTGMVVDNQLAIHDMITESGCAVSVGDFNNIDSYELSLKLAAMNDTKLVNELLDKQARFIDGQSGNRILNEFKAFA</sequence>
<dbReference type="Gene3D" id="3.40.50.2000">
    <property type="entry name" value="Glycogen Phosphorylase B"/>
    <property type="match status" value="1"/>
</dbReference>
<dbReference type="EMBL" id="JAKLTR010000011">
    <property type="protein sequence ID" value="MCG2616070.1"/>
    <property type="molecule type" value="Genomic_DNA"/>
</dbReference>
<keyword evidence="2" id="KW-1185">Reference proteome</keyword>
<evidence type="ECO:0000313" key="2">
    <source>
        <dbReference type="Proteomes" id="UP001165367"/>
    </source>
</evidence>
<name>A0ABS9KUS5_9BACT</name>
<organism evidence="1 2">
    <name type="scientific">Terrimonas ginsenosidimutans</name>
    <dbReference type="NCBI Taxonomy" id="2908004"/>
    <lineage>
        <taxon>Bacteria</taxon>
        <taxon>Pseudomonadati</taxon>
        <taxon>Bacteroidota</taxon>
        <taxon>Chitinophagia</taxon>
        <taxon>Chitinophagales</taxon>
        <taxon>Chitinophagaceae</taxon>
        <taxon>Terrimonas</taxon>
    </lineage>
</organism>
<proteinExistence type="predicted"/>